<proteinExistence type="predicted"/>
<dbReference type="EMBL" id="VFON01000001">
    <property type="protein sequence ID" value="TQL42045.1"/>
    <property type="molecule type" value="Genomic_DNA"/>
</dbReference>
<accession>A0A542Y1U5</accession>
<evidence type="ECO:0000256" key="1">
    <source>
        <dbReference type="ARBA" id="ARBA00001709"/>
    </source>
</evidence>
<dbReference type="GO" id="GO:0003860">
    <property type="term" value="F:3-hydroxyisobutyryl-CoA hydrolase activity"/>
    <property type="evidence" value="ECO:0007669"/>
    <property type="project" value="UniProtKB-EC"/>
</dbReference>
<dbReference type="InterPro" id="IPR045004">
    <property type="entry name" value="ECH_dom"/>
</dbReference>
<evidence type="ECO:0000313" key="6">
    <source>
        <dbReference type="Proteomes" id="UP000319094"/>
    </source>
</evidence>
<keyword evidence="6" id="KW-1185">Reference proteome</keyword>
<comment type="caution">
    <text evidence="5">The sequence shown here is derived from an EMBL/GenBank/DDBJ whole genome shotgun (WGS) entry which is preliminary data.</text>
</comment>
<dbReference type="PANTHER" id="PTHR43176">
    <property type="entry name" value="3-HYDROXYISOBUTYRYL-COA HYDROLASE-RELATED"/>
    <property type="match status" value="1"/>
</dbReference>
<dbReference type="GO" id="GO:0005829">
    <property type="term" value="C:cytosol"/>
    <property type="evidence" value="ECO:0007669"/>
    <property type="project" value="TreeGrafter"/>
</dbReference>
<feature type="domain" description="Enoyl-CoA hydratase/isomerase" evidence="4">
    <location>
        <begin position="19"/>
        <end position="343"/>
    </location>
</feature>
<dbReference type="STRING" id="55969.SD72_04870"/>
<dbReference type="OrthoDB" id="9790967at2"/>
<keyword evidence="3" id="KW-0378">Hydrolase</keyword>
<dbReference type="InterPro" id="IPR029045">
    <property type="entry name" value="ClpP/crotonase-like_dom_sf"/>
</dbReference>
<evidence type="ECO:0000256" key="3">
    <source>
        <dbReference type="ARBA" id="ARBA00022801"/>
    </source>
</evidence>
<dbReference type="PANTHER" id="PTHR43176:SF3">
    <property type="entry name" value="3-HYDROXYISOBUTYRYL-COA HYDROLASE, MITOCHONDRIAL"/>
    <property type="match status" value="1"/>
</dbReference>
<dbReference type="InterPro" id="IPR032259">
    <property type="entry name" value="HIBYL-CoA-H"/>
</dbReference>
<comment type="catalytic activity">
    <reaction evidence="1">
        <text>3-hydroxy-2-methylpropanoyl-CoA + H2O = 3-hydroxy-2-methylpropanoate + CoA + H(+)</text>
        <dbReference type="Rhea" id="RHEA:20888"/>
        <dbReference type="ChEBI" id="CHEBI:11805"/>
        <dbReference type="ChEBI" id="CHEBI:15377"/>
        <dbReference type="ChEBI" id="CHEBI:15378"/>
        <dbReference type="ChEBI" id="CHEBI:57287"/>
        <dbReference type="ChEBI" id="CHEBI:57340"/>
        <dbReference type="EC" id="3.1.2.4"/>
    </reaction>
</comment>
<dbReference type="GO" id="GO:0006574">
    <property type="term" value="P:L-valine catabolic process"/>
    <property type="evidence" value="ECO:0007669"/>
    <property type="project" value="TreeGrafter"/>
</dbReference>
<dbReference type="CDD" id="cd06558">
    <property type="entry name" value="crotonase-like"/>
    <property type="match status" value="1"/>
</dbReference>
<dbReference type="Pfam" id="PF16113">
    <property type="entry name" value="ECH_2"/>
    <property type="match status" value="1"/>
</dbReference>
<evidence type="ECO:0000259" key="4">
    <source>
        <dbReference type="Pfam" id="PF16113"/>
    </source>
</evidence>
<dbReference type="EC" id="3.1.2.4" evidence="2"/>
<name>A0A542Y1U5_9MICO</name>
<dbReference type="Gene3D" id="3.90.226.10">
    <property type="entry name" value="2-enoyl-CoA Hydratase, Chain A, domain 1"/>
    <property type="match status" value="1"/>
</dbReference>
<reference evidence="5 6" key="1">
    <citation type="submission" date="2019-06" db="EMBL/GenBank/DDBJ databases">
        <title>Sequencing the genomes of 1000 actinobacteria strains.</title>
        <authorList>
            <person name="Klenk H.-P."/>
        </authorList>
    </citation>
    <scope>NUCLEOTIDE SEQUENCE [LARGE SCALE GENOMIC DNA]</scope>
    <source>
        <strain evidence="5 6">DSM 8803</strain>
    </source>
</reference>
<gene>
    <name evidence="5" type="ORF">FB468_0025</name>
</gene>
<evidence type="ECO:0000313" key="5">
    <source>
        <dbReference type="EMBL" id="TQL42045.1"/>
    </source>
</evidence>
<dbReference type="SUPFAM" id="SSF52096">
    <property type="entry name" value="ClpP/crotonase"/>
    <property type="match status" value="1"/>
</dbReference>
<organism evidence="5 6">
    <name type="scientific">Leucobacter komagatae</name>
    <dbReference type="NCBI Taxonomy" id="55969"/>
    <lineage>
        <taxon>Bacteria</taxon>
        <taxon>Bacillati</taxon>
        <taxon>Actinomycetota</taxon>
        <taxon>Actinomycetes</taxon>
        <taxon>Micrococcales</taxon>
        <taxon>Microbacteriaceae</taxon>
        <taxon>Leucobacter</taxon>
    </lineage>
</organism>
<sequence length="356" mass="37138">MNADVSEPLILAAREGAITRVTLNRPRAINALNTEMFAGLDAALDAASGSSAIVLDGAGERGFCGGGDIKQIAFGGDPRALFGAEYRVDYRVHASDVPVVAIMDGIAMGGGIGLGGHAAFRIVTERSRLAMPEARIGIMPDVGGHYLLANAPGRLGEYLAITASEMGPADAIALGFADTLIDSARIDELREALAAGGDPAETVARFAVPVPEAPLNAVREWFDPIADAALTRVDAVTDPVGATAALLNGLETSDVPDARQAAEIVRGMCPVSLVVTVSQIARTRAEGLDVRGVLEDDYRIVPRLAVLPNFAEGVRAQLVDKDRNPKWQPKRVEELDAGEIAEILAPHAAGETGLGL</sequence>
<evidence type="ECO:0000256" key="2">
    <source>
        <dbReference type="ARBA" id="ARBA00011915"/>
    </source>
</evidence>
<dbReference type="RefSeq" id="WP_141885553.1">
    <property type="nucleotide sequence ID" value="NZ_BAAAUY010000023.1"/>
</dbReference>
<protein>
    <recommendedName>
        <fullName evidence="2">3-hydroxyisobutyryl-CoA hydrolase</fullName>
        <ecNumber evidence="2">3.1.2.4</ecNumber>
    </recommendedName>
</protein>
<dbReference type="AlphaFoldDB" id="A0A542Y1U5"/>
<dbReference type="Proteomes" id="UP000319094">
    <property type="component" value="Unassembled WGS sequence"/>
</dbReference>
<dbReference type="NCBIfam" id="NF004127">
    <property type="entry name" value="PRK05617.1"/>
    <property type="match status" value="1"/>
</dbReference>